<evidence type="ECO:0000313" key="2">
    <source>
        <dbReference type="Proteomes" id="UP001155280"/>
    </source>
</evidence>
<keyword evidence="2" id="KW-1185">Reference proteome</keyword>
<protein>
    <recommendedName>
        <fullName evidence="3">Histidine kinase/HSP90-like ATPase domain-containing protein</fullName>
    </recommendedName>
</protein>
<evidence type="ECO:0000313" key="1">
    <source>
        <dbReference type="EMBL" id="MCP9200552.1"/>
    </source>
</evidence>
<accession>A0A9X2KY92</accession>
<dbReference type="AlphaFoldDB" id="A0A9X2KY92"/>
<dbReference type="SUPFAM" id="SSF55874">
    <property type="entry name" value="ATPase domain of HSP90 chaperone/DNA topoisomerase II/histidine kinase"/>
    <property type="match status" value="1"/>
</dbReference>
<gene>
    <name evidence="1" type="ORF">MKO06_11575</name>
</gene>
<sequence>MTNEPILSRQNRILIPPTDDNRCKQARKKEFMRKIYIPIKVTSSAKGYELLIRLYDDLKDLQDEIIHLSLYNVQWFEANLAAVLGAIIENLENKNNKVYLVDVEEFRQKTDILYRNGFLPYYGIEGENLMNSSTQIPYKKFRESDHKIYNQYIQVELLDNPDFPKHSRKLGIEIKRNIYELFENARTHGRCKNIHTCGQFYPGKKRLHITIVDTGKTIINNVLSFLKKELSSSECIEWAMETGNTTKIGNTPGGLGLGLIMEFINLNKGKIQIVSSNGFWELRESKMEKYDLNFSFPGTIANLEFNLQEDKIYSFANETPDMDNIF</sequence>
<organism evidence="1 2">
    <name type="scientific">Christiangramia oceanisediminis</name>
    <dbReference type="NCBI Taxonomy" id="2920386"/>
    <lineage>
        <taxon>Bacteria</taxon>
        <taxon>Pseudomonadati</taxon>
        <taxon>Bacteroidota</taxon>
        <taxon>Flavobacteriia</taxon>
        <taxon>Flavobacteriales</taxon>
        <taxon>Flavobacteriaceae</taxon>
        <taxon>Christiangramia</taxon>
    </lineage>
</organism>
<dbReference type="Proteomes" id="UP001155280">
    <property type="component" value="Unassembled WGS sequence"/>
</dbReference>
<proteinExistence type="predicted"/>
<dbReference type="InterPro" id="IPR036890">
    <property type="entry name" value="HATPase_C_sf"/>
</dbReference>
<name>A0A9X2KY92_9FLAO</name>
<evidence type="ECO:0008006" key="3">
    <source>
        <dbReference type="Google" id="ProtNLM"/>
    </source>
</evidence>
<comment type="caution">
    <text evidence="1">The sequence shown here is derived from an EMBL/GenBank/DDBJ whole genome shotgun (WGS) entry which is preliminary data.</text>
</comment>
<dbReference type="RefSeq" id="WP_241551315.1">
    <property type="nucleotide sequence ID" value="NZ_JANCNS010000002.1"/>
</dbReference>
<dbReference type="Gene3D" id="3.30.565.10">
    <property type="entry name" value="Histidine kinase-like ATPase, C-terminal domain"/>
    <property type="match status" value="1"/>
</dbReference>
<reference evidence="1" key="1">
    <citation type="submission" date="2022-07" db="EMBL/GenBank/DDBJ databases">
        <title>Gramela sediminis sp. nov., isolated from deep-sea sediment of the Indian Ocean.</title>
        <authorList>
            <person name="Shi H."/>
        </authorList>
    </citation>
    <scope>NUCLEOTIDE SEQUENCE</scope>
    <source>
        <strain evidence="1">GC03-9</strain>
    </source>
</reference>
<dbReference type="EMBL" id="JANCNS010000002">
    <property type="protein sequence ID" value="MCP9200552.1"/>
    <property type="molecule type" value="Genomic_DNA"/>
</dbReference>